<evidence type="ECO:0000313" key="2">
    <source>
        <dbReference type="Proteomes" id="UP000697998"/>
    </source>
</evidence>
<organism evidence="1 2">
    <name type="scientific">Candidatus Accumulibacter proximus</name>
    <dbReference type="NCBI Taxonomy" id="2954385"/>
    <lineage>
        <taxon>Bacteria</taxon>
        <taxon>Pseudomonadati</taxon>
        <taxon>Pseudomonadota</taxon>
        <taxon>Betaproteobacteria</taxon>
        <taxon>Candidatus Accumulibacter</taxon>
    </lineage>
</organism>
<protein>
    <submittedName>
        <fullName evidence="1">Uncharacterized protein</fullName>
    </submittedName>
</protein>
<proteinExistence type="predicted"/>
<evidence type="ECO:0000313" key="1">
    <source>
        <dbReference type="EMBL" id="MBK7677461.1"/>
    </source>
</evidence>
<sequence>MYLKSSEQPYGELIVDNAGQDNQATTPLLESIGLDMLTVRNRGYLDVPSGIEVGVVTPALALHDAGEMILHGRVFRTGTANGEFDLVDVATSSELTVDQGGGLSAAELRVSSLASLALPLNVVQSLAVDQLELLSGGTFLLNTSATFGGMHVAADGLLTHAPGQAGFNLTVTGDMTVDAGGAVRVDGRGYAGASGPGAGQSYGAGQGSAYAGGGAHGGGGGDATVAGGTGYGSLPQPAELGSGGTASWNLAGLPGVIHEYGGAGA</sequence>
<name>A0A935Q4K2_9PROT</name>
<comment type="caution">
    <text evidence="1">The sequence shown here is derived from an EMBL/GenBank/DDBJ whole genome shotgun (WGS) entry which is preliminary data.</text>
</comment>
<gene>
    <name evidence="1" type="ORF">IPJ27_23440</name>
</gene>
<reference evidence="1 2" key="1">
    <citation type="submission" date="2020-10" db="EMBL/GenBank/DDBJ databases">
        <title>Connecting structure to function with the recovery of over 1000 high-quality activated sludge metagenome-assembled genomes encoding full-length rRNA genes using long-read sequencing.</title>
        <authorList>
            <person name="Singleton C.M."/>
            <person name="Petriglieri F."/>
            <person name="Kristensen J.M."/>
            <person name="Kirkegaard R.H."/>
            <person name="Michaelsen T.Y."/>
            <person name="Andersen M.H."/>
            <person name="Karst S.M."/>
            <person name="Dueholm M.S."/>
            <person name="Nielsen P.H."/>
            <person name="Albertsen M."/>
        </authorList>
    </citation>
    <scope>NUCLEOTIDE SEQUENCE [LARGE SCALE GENOMIC DNA]</scope>
    <source>
        <strain evidence="1">EsbW_18-Q3-R4-48_BATAC.285</strain>
    </source>
</reference>
<dbReference type="Proteomes" id="UP000697998">
    <property type="component" value="Unassembled WGS sequence"/>
</dbReference>
<dbReference type="EMBL" id="JADJMH010000037">
    <property type="protein sequence ID" value="MBK7677461.1"/>
    <property type="molecule type" value="Genomic_DNA"/>
</dbReference>
<accession>A0A935Q4K2</accession>
<dbReference type="AlphaFoldDB" id="A0A935Q4K2"/>